<evidence type="ECO:0000313" key="6">
    <source>
        <dbReference type="Proteomes" id="UP000053664"/>
    </source>
</evidence>
<dbReference type="Gene3D" id="3.30.40.10">
    <property type="entry name" value="Zinc/RING finger domain, C3HC4 (zinc finger)"/>
    <property type="match status" value="1"/>
</dbReference>
<dbReference type="eggNOG" id="KOG0800">
    <property type="taxonomic scope" value="Eukaryota"/>
</dbReference>
<evidence type="ECO:0000256" key="3">
    <source>
        <dbReference type="SAM" id="MobiDB-lite"/>
    </source>
</evidence>
<proteinExistence type="predicted"/>
<dbReference type="GO" id="GO:0008270">
    <property type="term" value="F:zinc ion binding"/>
    <property type="evidence" value="ECO:0007669"/>
    <property type="project" value="UniProtKB-KW"/>
</dbReference>
<dbReference type="InterPro" id="IPR013083">
    <property type="entry name" value="Znf_RING/FYVE/PHD"/>
</dbReference>
<dbReference type="EMBL" id="KE361641">
    <property type="protein sequence ID" value="EPQ27102.1"/>
    <property type="molecule type" value="Genomic_DNA"/>
</dbReference>
<dbReference type="SUPFAM" id="SSF57850">
    <property type="entry name" value="RING/U-box"/>
    <property type="match status" value="1"/>
</dbReference>
<dbReference type="Proteomes" id="UP000053664">
    <property type="component" value="Unassembled WGS sequence"/>
</dbReference>
<keyword evidence="1" id="KW-0479">Metal-binding</keyword>
<feature type="coiled-coil region" evidence="2">
    <location>
        <begin position="222"/>
        <end position="393"/>
    </location>
</feature>
<feature type="region of interest" description="Disordered" evidence="3">
    <location>
        <begin position="606"/>
        <end position="648"/>
    </location>
</feature>
<evidence type="ECO:0000259" key="4">
    <source>
        <dbReference type="PROSITE" id="PS50089"/>
    </source>
</evidence>
<protein>
    <recommendedName>
        <fullName evidence="4">RING-type domain-containing protein</fullName>
    </recommendedName>
</protein>
<organism evidence="5 6">
    <name type="scientific">Pseudozyma flocculosa PF-1</name>
    <dbReference type="NCBI Taxonomy" id="1277687"/>
    <lineage>
        <taxon>Eukaryota</taxon>
        <taxon>Fungi</taxon>
        <taxon>Dikarya</taxon>
        <taxon>Basidiomycota</taxon>
        <taxon>Ustilaginomycotina</taxon>
        <taxon>Ustilaginomycetes</taxon>
        <taxon>Ustilaginales</taxon>
        <taxon>Ustilaginaceae</taxon>
        <taxon>Pseudozyma</taxon>
    </lineage>
</organism>
<sequence length="648" mass="71302">MGCAICLDGFSQDASDEQRPVALACGHLYHLDCLEQWYQTSDRARRNKHHLCCLCKTTTPRDGLVKLFPQESGDLDRYLASHKAEIDERLLQPAHPPPSDHHAHPTGDRDYADVRAAAVRKEHDEANKLLGSLLDLNQHLQHWVQAVHGVRVETVVRSGSKIRKLVADLTDGQQLATNARGDLDASLSSLEAAVKSLDAQRTAFSEAERLLSQQKARYRVKSNDLRGRAEDHAKKLADAEKRFAELRAERKAVEDIIAKAVKTTEEQQKREASLAERTEALEVQQRELEAQRRQLRLETAQKARAMEQTLQDRTLEAQDKVAKSAERENEAVRERDAVLQKNNQLADQLRVLQSEVKKARMKLDKKTDEAKETTRLRKKLAETQQQLRLERKRNAACVAAATGTAALPSSTSLSGKSLVSGVGEMALPDGVRFGHPTDARAWTQGGSDACLPDSSPSSKAAVAKAERAGSNGLSLPSSTLLVESEDLDDELLQDSLYPMPGLATSPGPRTGLARSVSARSAGVGAHRDFGTKARPATSPFRATVKPRQPLLSMRPHQGTIHFHRSSSDGAVKSSSPPQPTLSKAAISARYEGKDEINRSVIDLCDSSSAAEDSKENAKAERKRADMPSLNSWLEKRNGIVLGPKRRRK</sequence>
<keyword evidence="2" id="KW-0175">Coiled coil</keyword>
<dbReference type="AlphaFoldDB" id="A0A061H2Y2"/>
<dbReference type="RefSeq" id="XP_007881109.1">
    <property type="nucleotide sequence ID" value="XM_007882918.1"/>
</dbReference>
<dbReference type="InterPro" id="IPR001841">
    <property type="entry name" value="Znf_RING"/>
</dbReference>
<feature type="compositionally biased region" description="Basic and acidic residues" evidence="3">
    <location>
        <begin position="611"/>
        <end position="625"/>
    </location>
</feature>
<evidence type="ECO:0000256" key="1">
    <source>
        <dbReference type="PROSITE-ProRule" id="PRU00175"/>
    </source>
</evidence>
<evidence type="ECO:0000313" key="5">
    <source>
        <dbReference type="EMBL" id="EPQ27102.1"/>
    </source>
</evidence>
<feature type="region of interest" description="Disordered" evidence="3">
    <location>
        <begin position="560"/>
        <end position="582"/>
    </location>
</feature>
<keyword evidence="1" id="KW-0862">Zinc</keyword>
<feature type="compositionally biased region" description="Low complexity" evidence="3">
    <location>
        <begin position="454"/>
        <end position="463"/>
    </location>
</feature>
<keyword evidence="1" id="KW-0863">Zinc-finger</keyword>
<dbReference type="OrthoDB" id="7759664at2759"/>
<dbReference type="GeneID" id="19319479"/>
<dbReference type="SMART" id="SM00184">
    <property type="entry name" value="RING"/>
    <property type="match status" value="1"/>
</dbReference>
<dbReference type="KEGG" id="pfp:PFL1_05386"/>
<name>A0A061H2Y2_9BASI</name>
<feature type="region of interest" description="Disordered" evidence="3">
    <location>
        <begin position="444"/>
        <end position="476"/>
    </location>
</feature>
<evidence type="ECO:0000256" key="2">
    <source>
        <dbReference type="SAM" id="Coils"/>
    </source>
</evidence>
<feature type="domain" description="RING-type" evidence="4">
    <location>
        <begin position="3"/>
        <end position="56"/>
    </location>
</feature>
<dbReference type="Pfam" id="PF13639">
    <property type="entry name" value="zf-RING_2"/>
    <property type="match status" value="1"/>
</dbReference>
<accession>A0A061H2Y2</accession>
<reference evidence="5 6" key="1">
    <citation type="journal article" date="2013" name="Plant Cell">
        <title>The transition from a phytopathogenic smut ancestor to an anamorphic biocontrol agent deciphered by comparative whole-genome analysis.</title>
        <authorList>
            <person name="Lefebvre F."/>
            <person name="Joly D.L."/>
            <person name="Labbe C."/>
            <person name="Teichmann B."/>
            <person name="Linning R."/>
            <person name="Belzile F."/>
            <person name="Bakkeren G."/>
            <person name="Belanger R.R."/>
        </authorList>
    </citation>
    <scope>NUCLEOTIDE SEQUENCE [LARGE SCALE GENOMIC DNA]</scope>
    <source>
        <strain evidence="5 6">PF-1</strain>
    </source>
</reference>
<gene>
    <name evidence="5" type="ORF">PFL1_05386</name>
</gene>
<dbReference type="PROSITE" id="PS50089">
    <property type="entry name" value="ZF_RING_2"/>
    <property type="match status" value="1"/>
</dbReference>
<dbReference type="HOGENOM" id="CLU_452824_0_0_1"/>